<evidence type="ECO:0000256" key="1">
    <source>
        <dbReference type="ARBA" id="ARBA00004323"/>
    </source>
</evidence>
<dbReference type="Gene3D" id="3.90.1480.20">
    <property type="entry name" value="Glycosyl transferase family 29"/>
    <property type="match status" value="1"/>
</dbReference>
<dbReference type="InterPro" id="IPR038578">
    <property type="entry name" value="GT29-like_sf"/>
</dbReference>
<reference evidence="12" key="1">
    <citation type="journal article" date="2005" name="Glycobiology">
        <title>The animal sialyltransferases and sialyltransferase-related genes: a phylogenetic approach.</title>
        <authorList>
            <person name="Harduin-Lepers A."/>
            <person name="Mollicone R."/>
            <person name="Delannoy P."/>
            <person name="Oriol R."/>
        </authorList>
    </citation>
    <scope>NUCLEOTIDE SEQUENCE</scope>
</reference>
<protein>
    <submittedName>
        <fullName evidence="12">Alpha-2,6-sialyltransferase</fullName>
    </submittedName>
</protein>
<organism evidence="12">
    <name type="scientific">Strongylocentrotus purpuratus</name>
    <name type="common">Purple sea urchin</name>
    <dbReference type="NCBI Taxonomy" id="7668"/>
    <lineage>
        <taxon>Eukaryota</taxon>
        <taxon>Metazoa</taxon>
        <taxon>Echinodermata</taxon>
        <taxon>Eleutherozoa</taxon>
        <taxon>Echinozoa</taxon>
        <taxon>Echinoidea</taxon>
        <taxon>Euechinoidea</taxon>
        <taxon>Echinacea</taxon>
        <taxon>Camarodonta</taxon>
        <taxon>Echinidea</taxon>
        <taxon>Strongylocentrotidae</taxon>
        <taxon>Strongylocentrotus</taxon>
    </lineage>
</organism>
<keyword evidence="7 11" id="KW-1133">Transmembrane helix</keyword>
<proteinExistence type="evidence at transcript level"/>
<dbReference type="EMBL" id="AJ699425">
    <property type="protein sequence ID" value="CAG27887.1"/>
    <property type="molecule type" value="mRNA"/>
</dbReference>
<evidence type="ECO:0000256" key="9">
    <source>
        <dbReference type="ARBA" id="ARBA00023136"/>
    </source>
</evidence>
<keyword evidence="9 11" id="KW-0472">Membrane</keyword>
<dbReference type="InterPro" id="IPR001675">
    <property type="entry name" value="Glyco_trans_29"/>
</dbReference>
<dbReference type="InParanoid" id="Q6ZXC5"/>
<dbReference type="CDD" id="cd23965">
    <property type="entry name" value="GT29_ST6GALNAC3_4_5_6"/>
    <property type="match status" value="1"/>
</dbReference>
<evidence type="ECO:0000256" key="2">
    <source>
        <dbReference type="ARBA" id="ARBA00006003"/>
    </source>
</evidence>
<keyword evidence="6" id="KW-0735">Signal-anchor</keyword>
<evidence type="ECO:0000256" key="7">
    <source>
        <dbReference type="ARBA" id="ARBA00022989"/>
    </source>
</evidence>
<dbReference type="OrthoDB" id="10264956at2759"/>
<dbReference type="PANTHER" id="PTHR23136:SF12">
    <property type="entry name" value="ALPHA-2,6-SIALYLTRANSFERASE"/>
    <property type="match status" value="1"/>
</dbReference>
<evidence type="ECO:0000256" key="3">
    <source>
        <dbReference type="ARBA" id="ARBA00022676"/>
    </source>
</evidence>
<dbReference type="GO" id="GO:0000139">
    <property type="term" value="C:Golgi membrane"/>
    <property type="evidence" value="ECO:0007669"/>
    <property type="project" value="UniProtKB-SubCell"/>
</dbReference>
<sequence length="454" mass="51454">MRLWRKLTSCKTRSRFVLLAFWYTMIALSVSLLYSLRGTHHSQDDSGTTSRRSRFYNSLFPFSRNDVADYATLTQHDVADDIVAPPHVGATGEIGPEKNVAIDDNKQIQHLIRRNSGGIAGQSGNLIGDMLNDEEQRTFEVVEEEVAEQEEIEVVNEFRDLNGKRPSGDDPRAPVTSTIDVTSIHFVNATVKPTPPPEVQGYYNVQTKDKLRMRCSQCALVSSSGHLVNTSAGAEIDSYPCVLRMNSAPVRGYEVDVGRRTTIRIMGHVNLKVLNASNELQDEILINSTTRAEKIIVPWLYNVKVNQATDMYYKSARNLSSLYPHVEFYLLTPDKMKIAESLFQTETGLTRQETRTWLSTGWMNMLYAVDVCDKVDIFGLVPENYCLKNPNSSVLYHYYESDGLKECDYYTISEERLTSGHKFITEKAVFARWATKFNMVIPPTSLEPHGRCPY</sequence>
<keyword evidence="10" id="KW-0325">Glycoprotein</keyword>
<keyword evidence="3 12" id="KW-0328">Glycosyltransferase</keyword>
<dbReference type="RefSeq" id="NP_001003798.1">
    <property type="nucleotide sequence ID" value="NM_001003798.1"/>
</dbReference>
<evidence type="ECO:0000313" key="14">
    <source>
        <dbReference type="Proteomes" id="UP000007110"/>
    </source>
</evidence>
<reference evidence="13" key="3">
    <citation type="submission" date="2021-01" db="UniProtKB">
        <authorList>
            <consortium name="EnsemblMetazoa"/>
        </authorList>
    </citation>
    <scope>IDENTIFICATION</scope>
</reference>
<keyword evidence="8" id="KW-0333">Golgi apparatus</keyword>
<dbReference type="GeneID" id="445330"/>
<keyword evidence="5 11" id="KW-0812">Transmembrane</keyword>
<dbReference type="CAZy" id="GT29">
    <property type="family name" value="Glycosyltransferase Family 29"/>
</dbReference>
<evidence type="ECO:0000256" key="10">
    <source>
        <dbReference type="ARBA" id="ARBA00023180"/>
    </source>
</evidence>
<evidence type="ECO:0000256" key="5">
    <source>
        <dbReference type="ARBA" id="ARBA00022692"/>
    </source>
</evidence>
<dbReference type="CTD" id="407706"/>
<keyword evidence="14" id="KW-1185">Reference proteome</keyword>
<evidence type="ECO:0000256" key="4">
    <source>
        <dbReference type="ARBA" id="ARBA00022679"/>
    </source>
</evidence>
<dbReference type="HOGENOM" id="CLU_532452_0_0_1"/>
<dbReference type="AlphaFoldDB" id="Q6ZXC5"/>
<evidence type="ECO:0000313" key="13">
    <source>
        <dbReference type="EnsemblMetazoa" id="NP_001003798"/>
    </source>
</evidence>
<comment type="subcellular location">
    <subcellularLocation>
        <location evidence="1">Golgi apparatus membrane</location>
        <topology evidence="1">Single-pass type II membrane protein</topology>
    </subcellularLocation>
</comment>
<name>Q6ZXC5_STRPU</name>
<gene>
    <name evidence="12" type="primary">st6galnac</name>
</gene>
<dbReference type="PANTHER" id="PTHR23136">
    <property type="entry name" value="TAX1-BINDING PROTEIN 3-RELATED"/>
    <property type="match status" value="1"/>
</dbReference>
<dbReference type="Proteomes" id="UP000007110">
    <property type="component" value="Unassembled WGS sequence"/>
</dbReference>
<feature type="transmembrane region" description="Helical" evidence="11">
    <location>
        <begin position="16"/>
        <end position="36"/>
    </location>
</feature>
<evidence type="ECO:0000256" key="11">
    <source>
        <dbReference type="SAM" id="Phobius"/>
    </source>
</evidence>
<dbReference type="EnsemblMetazoa" id="NM_001003798">
    <property type="protein sequence ID" value="NP_001003798"/>
    <property type="gene ID" value="GeneID_445330"/>
</dbReference>
<dbReference type="GO" id="GO:0008373">
    <property type="term" value="F:sialyltransferase activity"/>
    <property type="evidence" value="ECO:0007669"/>
    <property type="project" value="InterPro"/>
</dbReference>
<accession>Q6ZXC5</accession>
<evidence type="ECO:0000313" key="12">
    <source>
        <dbReference type="EMBL" id="CAG27887.1"/>
    </source>
</evidence>
<reference evidence="14" key="2">
    <citation type="submission" date="2015-02" db="EMBL/GenBank/DDBJ databases">
        <title>Genome sequencing for Strongylocentrotus purpuratus.</title>
        <authorList>
            <person name="Murali S."/>
            <person name="Liu Y."/>
            <person name="Vee V."/>
            <person name="English A."/>
            <person name="Wang M."/>
            <person name="Skinner E."/>
            <person name="Han Y."/>
            <person name="Muzny D.M."/>
            <person name="Worley K.C."/>
            <person name="Gibbs R.A."/>
        </authorList>
    </citation>
    <scope>NUCLEOTIDE SEQUENCE</scope>
</reference>
<comment type="similarity">
    <text evidence="2">Belongs to the glycosyltransferase 29 family.</text>
</comment>
<evidence type="ECO:0000256" key="6">
    <source>
        <dbReference type="ARBA" id="ARBA00022968"/>
    </source>
</evidence>
<keyword evidence="4 12" id="KW-0808">Transferase</keyword>
<evidence type="ECO:0000256" key="8">
    <source>
        <dbReference type="ARBA" id="ARBA00023034"/>
    </source>
</evidence>
<dbReference type="KEGG" id="spu:445330"/>
<dbReference type="Pfam" id="PF00777">
    <property type="entry name" value="Glyco_transf_29"/>
    <property type="match status" value="1"/>
</dbReference>